<evidence type="ECO:0000256" key="6">
    <source>
        <dbReference type="ARBA" id="ARBA00022475"/>
    </source>
</evidence>
<protein>
    <recommendedName>
        <fullName evidence="5">Beta-sarcoglycan</fullName>
    </recommendedName>
</protein>
<evidence type="ECO:0000313" key="18">
    <source>
        <dbReference type="EMBL" id="CDQ05282.1"/>
    </source>
</evidence>
<keyword evidence="11 17" id="KW-0472">Membrane</keyword>
<comment type="subunit">
    <text evidence="15">Cross-link to form 2 major subcomplexes: one consisting of SGCB, SGCD and SGCG and the other consisting of SGCB and SGCD. The association between SGCB and SGCG is particularly strong while SGCA is loosely associated with the other sarcoglycans.</text>
</comment>
<dbReference type="EMBL" id="LN856539">
    <property type="protein sequence ID" value="CDQ05282.1"/>
    <property type="molecule type" value="Genomic_DNA"/>
</dbReference>
<comment type="function">
    <text evidence="1">Component of the sarcoglycan complex, a subcomplex of the dystrophin-glycoprotein complex which forms a link between the F-actin cytoskeleton and the extracellular matrix.</text>
</comment>
<evidence type="ECO:0000256" key="9">
    <source>
        <dbReference type="ARBA" id="ARBA00022968"/>
    </source>
</evidence>
<evidence type="ECO:0000256" key="1">
    <source>
        <dbReference type="ARBA" id="ARBA00002860"/>
    </source>
</evidence>
<feature type="region of interest" description="Disordered" evidence="16">
    <location>
        <begin position="1"/>
        <end position="35"/>
    </location>
</feature>
<evidence type="ECO:0000256" key="4">
    <source>
        <dbReference type="ARBA" id="ARBA00007574"/>
    </source>
</evidence>
<evidence type="ECO:0000256" key="13">
    <source>
        <dbReference type="ARBA" id="ARBA00023180"/>
    </source>
</evidence>
<dbReference type="PANTHER" id="PTHR21142">
    <property type="entry name" value="SARCOGLYCANS"/>
    <property type="match status" value="1"/>
</dbReference>
<sequence length="272" mass="30473">MPTGKPTYRRNIIDDDNNDNDQQQSRFPDFKEPPPPIIPDNIEYKLHVTGLRKKRLWILLLNIFIVHVLGISTRGMKYLQFHNRYHPENDKDDVVLQFSANEIHLGKVIAKSGTVYGSAGKDLAIVGSRIKNTFRSYFNAERPLFRVDKRIKKISTAQIITDKIRSPVNDNLSVNVINLGLRGNEGIHFEAKRINLTAGNGISIGTTTDGLIMFSTKKLYFGNSRKTLPLSSSPSLTASIDALRVCVCMSSKPRLFVVAGNKQCNAPQGFCN</sequence>
<keyword evidence="12" id="KW-1015">Disulfide bond</keyword>
<evidence type="ECO:0000256" key="11">
    <source>
        <dbReference type="ARBA" id="ARBA00023136"/>
    </source>
</evidence>
<dbReference type="InterPro" id="IPR027659">
    <property type="entry name" value="Sgcb"/>
</dbReference>
<evidence type="ECO:0000256" key="8">
    <source>
        <dbReference type="ARBA" id="ARBA00022692"/>
    </source>
</evidence>
<keyword evidence="13" id="KW-0325">Glycoprotein</keyword>
<keyword evidence="6" id="KW-1003">Cell membrane</keyword>
<dbReference type="GO" id="GO:0042383">
    <property type="term" value="C:sarcolemma"/>
    <property type="evidence" value="ECO:0007669"/>
    <property type="project" value="UniProtKB-SubCell"/>
</dbReference>
<keyword evidence="10 17" id="KW-1133">Transmembrane helix</keyword>
<comment type="similarity">
    <text evidence="4">Belongs to the sarcoglycan beta/delta/gamma/zeta family.</text>
</comment>
<name>A0A1I9G7S8_BRUMA</name>
<dbReference type="GO" id="GO:0005856">
    <property type="term" value="C:cytoskeleton"/>
    <property type="evidence" value="ECO:0007669"/>
    <property type="project" value="UniProtKB-SubCell"/>
</dbReference>
<reference evidence="18" key="1">
    <citation type="journal article" date="2007" name="Science">
        <title>Draft genome of the filarial nematode parasite Brugia malayi.</title>
        <authorList>
            <person name="Ghedin E."/>
            <person name="Wang S."/>
            <person name="Spiro D."/>
            <person name="Caler E."/>
            <person name="Zhao Q."/>
            <person name="Crabtree J."/>
            <person name="Allen J.E."/>
            <person name="Delcher A.L."/>
            <person name="Guiliano D.B."/>
            <person name="Miranda-Saavedra D."/>
            <person name="Angiuoli S.V."/>
            <person name="Creasy T."/>
            <person name="Amedeo P."/>
            <person name="Haas B."/>
            <person name="El-Sayed N.M."/>
            <person name="Wortman J.R."/>
            <person name="Feldblyum T."/>
            <person name="Tallon L."/>
            <person name="Schatz M."/>
            <person name="Shumway M."/>
            <person name="Koo H."/>
            <person name="Salzberg S.L."/>
            <person name="Schobel S."/>
            <person name="Pertea M."/>
            <person name="Pop M."/>
            <person name="White O."/>
            <person name="Barton G.J."/>
            <person name="Carlow C.K."/>
            <person name="Crawford M.J."/>
            <person name="Daub J."/>
            <person name="Dimmic M.W."/>
            <person name="Estes C.F."/>
            <person name="Foster J.M."/>
            <person name="Ganatra M."/>
            <person name="Gregory W.F."/>
            <person name="Johnson N.M."/>
            <person name="Jin J."/>
            <person name="Komuniecki R."/>
            <person name="Korf I."/>
            <person name="Kumar S."/>
            <person name="Laney S."/>
            <person name="Li B.W."/>
            <person name="Li W."/>
            <person name="Lindblom T.H."/>
            <person name="Lustigman S."/>
            <person name="Ma D."/>
            <person name="Maina C.V."/>
            <person name="Martin D.M."/>
            <person name="McCarter J.P."/>
            <person name="McReynolds L."/>
            <person name="Mitreva M."/>
            <person name="Nutman T.B."/>
            <person name="Parkinson J."/>
            <person name="Peregrin-Alvarez J.M."/>
            <person name="Poole C."/>
            <person name="Ren Q."/>
            <person name="Saunders L."/>
            <person name="Sluder A.E."/>
            <person name="Smith K."/>
            <person name="Stanke M."/>
            <person name="Unnasch T.R."/>
            <person name="Ware J."/>
            <person name="Wei A.D."/>
            <person name="Weil G."/>
            <person name="Williams D.J."/>
            <person name="Zhang Y."/>
            <person name="Williams S.A."/>
            <person name="Fraser-Liggett C."/>
            <person name="Slatko B."/>
            <person name="Blaxter M.L."/>
            <person name="Scott A.L."/>
        </authorList>
    </citation>
    <scope>NUCLEOTIDE SEQUENCE</scope>
    <source>
        <strain evidence="18">FR3</strain>
    </source>
</reference>
<keyword evidence="8 17" id="KW-0812">Transmembrane</keyword>
<keyword evidence="14" id="KW-0206">Cytoskeleton</keyword>
<evidence type="ECO:0000256" key="15">
    <source>
        <dbReference type="ARBA" id="ARBA00026041"/>
    </source>
</evidence>
<evidence type="ECO:0000256" key="5">
    <source>
        <dbReference type="ARBA" id="ARBA00015329"/>
    </source>
</evidence>
<dbReference type="Pfam" id="PF04790">
    <property type="entry name" value="Sarcoglycan_1"/>
    <property type="match status" value="1"/>
</dbReference>
<evidence type="ECO:0000256" key="3">
    <source>
        <dbReference type="ARBA" id="ARBA00004274"/>
    </source>
</evidence>
<comment type="subcellular location">
    <subcellularLocation>
        <location evidence="3">Cell membrane</location>
        <location evidence="3">Sarcolemma</location>
        <topology evidence="3">Single-pass type II membrane protein</topology>
    </subcellularLocation>
    <subcellularLocation>
        <location evidence="2">Cytoplasm</location>
        <location evidence="2">Cytoskeleton</location>
    </subcellularLocation>
</comment>
<dbReference type="PANTHER" id="PTHR21142:SF2">
    <property type="entry name" value="BETA-SARCOGLYCAN"/>
    <property type="match status" value="1"/>
</dbReference>
<evidence type="ECO:0000256" key="2">
    <source>
        <dbReference type="ARBA" id="ARBA00004245"/>
    </source>
</evidence>
<feature type="transmembrane region" description="Helical" evidence="17">
    <location>
        <begin position="56"/>
        <end position="76"/>
    </location>
</feature>
<keyword evidence="9" id="KW-0735">Signal-anchor</keyword>
<gene>
    <name evidence="18" type="primary">Bma-sgcb-1</name>
    <name evidence="18" type="ORF">BM_Bm4712</name>
</gene>
<dbReference type="GO" id="GO:0007517">
    <property type="term" value="P:muscle organ development"/>
    <property type="evidence" value="ECO:0007669"/>
    <property type="project" value="InterPro"/>
</dbReference>
<reference evidence="18" key="2">
    <citation type="submission" date="2012-12" db="EMBL/GenBank/DDBJ databases">
        <authorList>
            <consortium name="WormBase Consortium"/>
            <person name="Ghedin E."/>
            <person name="Paulini M."/>
        </authorList>
    </citation>
    <scope>NUCLEOTIDE SEQUENCE</scope>
    <source>
        <strain evidence="18">FR3</strain>
    </source>
</reference>
<dbReference type="GO" id="GO:0016012">
    <property type="term" value="C:sarcoglycan complex"/>
    <property type="evidence" value="ECO:0007669"/>
    <property type="project" value="InterPro"/>
</dbReference>
<dbReference type="InterPro" id="IPR006875">
    <property type="entry name" value="Sarcoglycan"/>
</dbReference>
<dbReference type="AlphaFoldDB" id="A0A1I9G7S8"/>
<proteinExistence type="inferred from homology"/>
<organism evidence="18">
    <name type="scientific">Brugia malayi</name>
    <name type="common">Filarial nematode worm</name>
    <dbReference type="NCBI Taxonomy" id="6279"/>
    <lineage>
        <taxon>Eukaryota</taxon>
        <taxon>Metazoa</taxon>
        <taxon>Ecdysozoa</taxon>
        <taxon>Nematoda</taxon>
        <taxon>Chromadorea</taxon>
        <taxon>Rhabditida</taxon>
        <taxon>Spirurina</taxon>
        <taxon>Spiruromorpha</taxon>
        <taxon>Filarioidea</taxon>
        <taxon>Onchocercidae</taxon>
        <taxon>Brugia</taxon>
    </lineage>
</organism>
<evidence type="ECO:0000256" key="7">
    <source>
        <dbReference type="ARBA" id="ARBA00022490"/>
    </source>
</evidence>
<keyword evidence="7" id="KW-0963">Cytoplasm</keyword>
<evidence type="ECO:0000256" key="14">
    <source>
        <dbReference type="ARBA" id="ARBA00023212"/>
    </source>
</evidence>
<accession>A0A1I9G7S8</accession>
<evidence type="ECO:0000256" key="17">
    <source>
        <dbReference type="SAM" id="Phobius"/>
    </source>
</evidence>
<evidence type="ECO:0000256" key="12">
    <source>
        <dbReference type="ARBA" id="ARBA00023157"/>
    </source>
</evidence>
<evidence type="ECO:0000256" key="16">
    <source>
        <dbReference type="SAM" id="MobiDB-lite"/>
    </source>
</evidence>
<evidence type="ECO:0000256" key="10">
    <source>
        <dbReference type="ARBA" id="ARBA00022989"/>
    </source>
</evidence>